<reference evidence="2 3" key="1">
    <citation type="submission" date="2019-08" db="EMBL/GenBank/DDBJ databases">
        <title>Carotenoids and Carotenoid Binding Proteins in the Halophilic Cyanobacterium Euhalothece sp. ZM00.</title>
        <authorList>
            <person name="Cho S.M."/>
            <person name="Song J.Y."/>
            <person name="Park Y.-I."/>
        </authorList>
    </citation>
    <scope>NUCLEOTIDE SEQUENCE [LARGE SCALE GENOMIC DNA]</scope>
    <source>
        <strain evidence="2 3">Z-M001</strain>
    </source>
</reference>
<sequence length="156" mass="17840">MLKLFSWCPSFLKLTLVTTALLLAETSLGMIPNQLATRGLLQNSSIAQAQNNYDEEKLNSYAAAVLEIEPIREEVKRKIQAELDGQPMPQMACHRSESYQDLPEEARSLIINYCQRSEEIVENQGLSVSEFNEITQEIQNNPELRQRVQDKMLELQ</sequence>
<dbReference type="KEGG" id="enn:FRE64_02760"/>
<dbReference type="InterPro" id="IPR025433">
    <property type="entry name" value="DUF4168"/>
</dbReference>
<name>A0A5B8NJ05_9CHRO</name>
<gene>
    <name evidence="2" type="ORF">FRE64_02760</name>
</gene>
<keyword evidence="3" id="KW-1185">Reference proteome</keyword>
<evidence type="ECO:0000313" key="2">
    <source>
        <dbReference type="EMBL" id="QDZ38956.1"/>
    </source>
</evidence>
<dbReference type="Proteomes" id="UP000318453">
    <property type="component" value="Chromosome"/>
</dbReference>
<dbReference type="RefSeq" id="WP_146294567.1">
    <property type="nucleotide sequence ID" value="NZ_CP042326.1"/>
</dbReference>
<dbReference type="EMBL" id="CP042326">
    <property type="protein sequence ID" value="QDZ38956.1"/>
    <property type="molecule type" value="Genomic_DNA"/>
</dbReference>
<evidence type="ECO:0000259" key="1">
    <source>
        <dbReference type="Pfam" id="PF13767"/>
    </source>
</evidence>
<evidence type="ECO:0000313" key="3">
    <source>
        <dbReference type="Proteomes" id="UP000318453"/>
    </source>
</evidence>
<protein>
    <submittedName>
        <fullName evidence="2">DUF4168 domain-containing protein</fullName>
    </submittedName>
</protein>
<dbReference type="Pfam" id="PF13767">
    <property type="entry name" value="DUF4168"/>
    <property type="match status" value="1"/>
</dbReference>
<dbReference type="OrthoDB" id="565076at2"/>
<feature type="domain" description="DUF4168" evidence="1">
    <location>
        <begin position="55"/>
        <end position="148"/>
    </location>
</feature>
<organism evidence="2 3">
    <name type="scientific">Euhalothece natronophila Z-M001</name>
    <dbReference type="NCBI Taxonomy" id="522448"/>
    <lineage>
        <taxon>Bacteria</taxon>
        <taxon>Bacillati</taxon>
        <taxon>Cyanobacteriota</taxon>
        <taxon>Cyanophyceae</taxon>
        <taxon>Oscillatoriophycideae</taxon>
        <taxon>Chroococcales</taxon>
        <taxon>Halothecacae</taxon>
        <taxon>Halothece cluster</taxon>
        <taxon>Euhalothece</taxon>
    </lineage>
</organism>
<accession>A0A5B8NJ05</accession>
<dbReference type="AlphaFoldDB" id="A0A5B8NJ05"/>
<proteinExistence type="predicted"/>